<keyword evidence="2" id="KW-1185">Reference proteome</keyword>
<gene>
    <name evidence="1" type="ORF">RSPPHO_03230</name>
</gene>
<dbReference type="eggNOG" id="COG3325">
    <property type="taxonomic scope" value="Bacteria"/>
</dbReference>
<sequence>RATSRPSPPPPRNSPARFLRSAAKSARRRRCAWCVRDGAGVWQVGRLASPGLPVAEITDLEMTDITVLTPSDDDGGVPPYRVDLQYLRCWRTQDEPAAGVTSDRKAFLSKEYRTKTALNGAIKTKHLLSPVMTRTTLLVVPEDAQAEAERLLALYGVRRDYVRVTVRFGQGDFGLFGAIDIGQTVNVRTTRLGYSAGRNLIVLGIVAYAHRQVLVLDLWG</sequence>
<evidence type="ECO:0000313" key="2">
    <source>
        <dbReference type="Proteomes" id="UP000033220"/>
    </source>
</evidence>
<accession>H6SIF6</accession>
<dbReference type="HOGENOM" id="CLU_1258539_0_0_5"/>
<dbReference type="AlphaFoldDB" id="H6SIF6"/>
<dbReference type="KEGG" id="rpm:RSPPHO_03230"/>
<reference evidence="1 2" key="1">
    <citation type="submission" date="2012-02" db="EMBL/GenBank/DDBJ databases">
        <title>Shotgun genome sequence of Phaeospirillum photometricum DSM 122.</title>
        <authorList>
            <person name="Duquesne K."/>
            <person name="Sturgis J."/>
        </authorList>
    </citation>
    <scope>NUCLEOTIDE SEQUENCE [LARGE SCALE GENOMIC DNA]</scope>
    <source>
        <strain evidence="2">DSM122</strain>
    </source>
</reference>
<dbReference type="EMBL" id="HE663493">
    <property type="protein sequence ID" value="CCG06570.1"/>
    <property type="molecule type" value="Genomic_DNA"/>
</dbReference>
<protein>
    <submittedName>
        <fullName evidence="1">Uncharacterized protein</fullName>
    </submittedName>
</protein>
<dbReference type="Proteomes" id="UP000033220">
    <property type="component" value="Chromosome DSM 122"/>
</dbReference>
<organism evidence="1 2">
    <name type="scientific">Pararhodospirillum photometricum DSM 122</name>
    <dbReference type="NCBI Taxonomy" id="1150469"/>
    <lineage>
        <taxon>Bacteria</taxon>
        <taxon>Pseudomonadati</taxon>
        <taxon>Pseudomonadota</taxon>
        <taxon>Alphaproteobacteria</taxon>
        <taxon>Rhodospirillales</taxon>
        <taxon>Rhodospirillaceae</taxon>
        <taxon>Pararhodospirillum</taxon>
    </lineage>
</organism>
<dbReference type="STRING" id="1150469.RSPPHO_03230"/>
<feature type="non-terminal residue" evidence="1">
    <location>
        <position position="1"/>
    </location>
</feature>
<name>H6SIF6_PARPM</name>
<evidence type="ECO:0000313" key="1">
    <source>
        <dbReference type="EMBL" id="CCG06570.1"/>
    </source>
</evidence>
<proteinExistence type="predicted"/>